<dbReference type="Gene3D" id="1.10.287.70">
    <property type="match status" value="2"/>
</dbReference>
<feature type="transmembrane region" description="Helical" evidence="10">
    <location>
        <begin position="281"/>
        <end position="302"/>
    </location>
</feature>
<evidence type="ECO:0000256" key="10">
    <source>
        <dbReference type="SAM" id="Phobius"/>
    </source>
</evidence>
<feature type="transmembrane region" description="Helical" evidence="10">
    <location>
        <begin position="240"/>
        <end position="261"/>
    </location>
</feature>
<evidence type="ECO:0000256" key="1">
    <source>
        <dbReference type="ARBA" id="ARBA00004141"/>
    </source>
</evidence>
<feature type="region of interest" description="Disordered" evidence="9">
    <location>
        <begin position="91"/>
        <end position="119"/>
    </location>
</feature>
<feature type="transmembrane region" description="Helical" evidence="10">
    <location>
        <begin position="309"/>
        <end position="328"/>
    </location>
</feature>
<feature type="region of interest" description="Disordered" evidence="9">
    <location>
        <begin position="13"/>
        <end position="65"/>
    </location>
</feature>
<evidence type="ECO:0000256" key="8">
    <source>
        <dbReference type="RuleBase" id="RU003857"/>
    </source>
</evidence>
<feature type="region of interest" description="Disordered" evidence="9">
    <location>
        <begin position="1243"/>
        <end position="1287"/>
    </location>
</feature>
<feature type="compositionally biased region" description="Polar residues" evidence="9">
    <location>
        <begin position="1163"/>
        <end position="1177"/>
    </location>
</feature>
<evidence type="ECO:0000256" key="6">
    <source>
        <dbReference type="ARBA" id="ARBA00023136"/>
    </source>
</evidence>
<feature type="compositionally biased region" description="Low complexity" evidence="9">
    <location>
        <begin position="1102"/>
        <end position="1127"/>
    </location>
</feature>
<feature type="transmembrane region" description="Helical" evidence="10">
    <location>
        <begin position="198"/>
        <end position="219"/>
    </location>
</feature>
<keyword evidence="4 10" id="KW-1133">Transmembrane helix</keyword>
<sequence>MWNPRLPELQINIKQPNNASSSSSRPRAANVAVNNPYRDLSSKINLSNDPGYPSERSDNPMVNDSTINDNNNMNNRNANFPANNYNYNYDGVNKSNTYNNNNNNNNNNNSNNNHILSDNGASFPYNNTATVTNQPIIRPSAPHPRLEKVGPYLAIATLQAYTVLTVVRCLAEPIWITLSAGAKEIPGIQAEIGLMEKTFLACAIVFTMLSCVGVTLRIMDKSPWLRRIPVFTAYLEGGQFSHGFLACVITVVFSTIVAIMLTVDWYRGFPSAGLSATLKALIISSFVMTIVIIIGAAIYHAVEGWSFDTAVHFCIVSFATIGYGNVVAKTAAGKIIFFFYAMLGISSMGFFVVSLRNAVIEQFQWRLVDRFSKPAHLTRVQTRMSAKDISFPAARFEEEQRVKALVKRKMILRMVCIWIVMWFGGAGVFCSLENWDYLDSLYFCFVTLTTIGFGDIVPEEPGAIEFWSVYVFVGLAVFAYILSLSSESMASHIHLVDDQDEDDDAEMYGWERNEDPNAPLTTRSGILGLEGLKWAYHQQQLQRQGSNPDVTVDQEGKAVATNNDDDTHNLDVDDSFNGDQAMRYRPRRKTSTGRILTVSAKERKQMLQAEYYATHSLPTTIRFIDTKGVPHQKIVGRSNTLGNSDTGSIGPLDEQQRFTYGTMGYYGSVGQGMGGLSRTAGSRNGQSFRGVGVANHGTMYGAGSSQLPNAVQTQLLQHQPVIRFDSPKGSIHSSDTQPSNRPNRIPQDQQGLDDQRDSRHGYIPSCMDVFKQNRNQNNLSKGAPQPEQAWTNAELPRRRHRSNSWDASSTSIRAGPSANEVHRWISEDAGTSSAPDFKPPGETSQSGSLDIDFQSHQPRPSQGSDVTKVTSPLLGPSGSQPISQRSAPDSILVDSGVLGPVLGEQRYHHEGVAPNEMPVRWTAEPEQMSTSDQKNIDAVQDMTQTAQSSMPASRIPPQVSPTTLLSEPANTTTQDADKIQSIGYDSEVTGPATEVPNTSFRTGTNTDFVIPSTAPASLFDESLDHQHTLHPTTSRPLSLFSNHGRSGHNSGMPSPAGSRHSSRPPSVLMTIFDTPMANPPGSRPVSRNGSFAGASKAVSRNSSLSQLHQQYLQQQQLQHSQSLSQQLPQTHHAPGSAPLHGLGLGIQGAGIVEHGASGGQGGVSQESPTLLQGSGNRSIPGPGAEPGAEPGVGTVTGTMGLGHSGARGSVYSDISVGPFDEIRTPNDIPHFDDEVNLNYAECPPQQIEEEHKRRAELRRRQREIEAQLQAEASADKEQQHHQHHHHG</sequence>
<keyword evidence="5 8" id="KW-0406">Ion transport</keyword>
<evidence type="ECO:0000313" key="12">
    <source>
        <dbReference type="EMBL" id="KAG0250517.1"/>
    </source>
</evidence>
<feature type="domain" description="Potassium channel" evidence="11">
    <location>
        <begin position="418"/>
        <end position="485"/>
    </location>
</feature>
<keyword evidence="7 8" id="KW-0407">Ion channel</keyword>
<proteinExistence type="inferred from homology"/>
<feature type="transmembrane region" description="Helical" evidence="10">
    <location>
        <begin position="464"/>
        <end position="482"/>
    </location>
</feature>
<dbReference type="SUPFAM" id="SSF81324">
    <property type="entry name" value="Voltage-gated potassium channels"/>
    <property type="match status" value="2"/>
</dbReference>
<dbReference type="GO" id="GO:0015271">
    <property type="term" value="F:outward rectifier potassium channel activity"/>
    <property type="evidence" value="ECO:0007669"/>
    <property type="project" value="TreeGrafter"/>
</dbReference>
<dbReference type="Proteomes" id="UP000726737">
    <property type="component" value="Unassembled WGS sequence"/>
</dbReference>
<protein>
    <submittedName>
        <fullName evidence="12">Potassium channel</fullName>
    </submittedName>
</protein>
<evidence type="ECO:0000313" key="13">
    <source>
        <dbReference type="Proteomes" id="UP000726737"/>
    </source>
</evidence>
<feature type="compositionally biased region" description="Low complexity" evidence="9">
    <location>
        <begin position="99"/>
        <end position="113"/>
    </location>
</feature>
<dbReference type="PRINTS" id="PR01333">
    <property type="entry name" value="2POREKCHANEL"/>
</dbReference>
<feature type="compositionally biased region" description="Low complexity" evidence="9">
    <location>
        <begin position="1180"/>
        <end position="1190"/>
    </location>
</feature>
<feature type="compositionally biased region" description="Polar residues" evidence="9">
    <location>
        <begin position="842"/>
        <end position="870"/>
    </location>
</feature>
<comment type="subcellular location">
    <subcellularLocation>
        <location evidence="1">Membrane</location>
        <topology evidence="1">Multi-pass membrane protein</topology>
    </subcellularLocation>
</comment>
<comment type="caution">
    <text evidence="12">The sequence shown here is derived from an EMBL/GenBank/DDBJ whole genome shotgun (WGS) entry which is preliminary data.</text>
</comment>
<evidence type="ECO:0000256" key="3">
    <source>
        <dbReference type="ARBA" id="ARBA00022692"/>
    </source>
</evidence>
<feature type="region of interest" description="Disordered" evidence="9">
    <location>
        <begin position="987"/>
        <end position="1008"/>
    </location>
</feature>
<dbReference type="GO" id="GO:0030322">
    <property type="term" value="P:stabilization of membrane potential"/>
    <property type="evidence" value="ECO:0007669"/>
    <property type="project" value="TreeGrafter"/>
</dbReference>
<reference evidence="12" key="1">
    <citation type="journal article" date="2020" name="Fungal Divers.">
        <title>Resolving the Mortierellaceae phylogeny through synthesis of multi-gene phylogenetics and phylogenomics.</title>
        <authorList>
            <person name="Vandepol N."/>
            <person name="Liber J."/>
            <person name="Desiro A."/>
            <person name="Na H."/>
            <person name="Kennedy M."/>
            <person name="Barry K."/>
            <person name="Grigoriev I.V."/>
            <person name="Miller A.N."/>
            <person name="O'Donnell K."/>
            <person name="Stajich J.E."/>
            <person name="Bonito G."/>
        </authorList>
    </citation>
    <scope>NUCLEOTIDE SEQUENCE</scope>
    <source>
        <strain evidence="12">KOD948</strain>
    </source>
</reference>
<evidence type="ECO:0000256" key="9">
    <source>
        <dbReference type="SAM" id="MobiDB-lite"/>
    </source>
</evidence>
<feature type="compositionally biased region" description="Polar residues" evidence="9">
    <location>
        <begin position="877"/>
        <end position="887"/>
    </location>
</feature>
<feature type="domain" description="Potassium channel" evidence="11">
    <location>
        <begin position="287"/>
        <end position="359"/>
    </location>
</feature>
<feature type="transmembrane region" description="Helical" evidence="10">
    <location>
        <begin position="410"/>
        <end position="428"/>
    </location>
</feature>
<organism evidence="12 13">
    <name type="scientific">Mortierella polycephala</name>
    <dbReference type="NCBI Taxonomy" id="41804"/>
    <lineage>
        <taxon>Eukaryota</taxon>
        <taxon>Fungi</taxon>
        <taxon>Fungi incertae sedis</taxon>
        <taxon>Mucoromycota</taxon>
        <taxon>Mortierellomycotina</taxon>
        <taxon>Mortierellomycetes</taxon>
        <taxon>Mortierellales</taxon>
        <taxon>Mortierellaceae</taxon>
        <taxon>Mortierella</taxon>
    </lineage>
</organism>
<dbReference type="InterPro" id="IPR003280">
    <property type="entry name" value="2pore_dom_K_chnl"/>
</dbReference>
<evidence type="ECO:0000256" key="7">
    <source>
        <dbReference type="ARBA" id="ARBA00023303"/>
    </source>
</evidence>
<keyword evidence="6 10" id="KW-0472">Membrane</keyword>
<evidence type="ECO:0000259" key="11">
    <source>
        <dbReference type="Pfam" id="PF07885"/>
    </source>
</evidence>
<feature type="compositionally biased region" description="Low complexity" evidence="9">
    <location>
        <begin position="16"/>
        <end position="33"/>
    </location>
</feature>
<evidence type="ECO:0000256" key="2">
    <source>
        <dbReference type="ARBA" id="ARBA00022448"/>
    </source>
</evidence>
<dbReference type="PANTHER" id="PTHR11003:SF291">
    <property type="entry name" value="IP11374P"/>
    <property type="match status" value="1"/>
</dbReference>
<keyword evidence="2 8" id="KW-0813">Transport</keyword>
<dbReference type="Pfam" id="PF07885">
    <property type="entry name" value="Ion_trans_2"/>
    <property type="match status" value="2"/>
</dbReference>
<feature type="transmembrane region" description="Helical" evidence="10">
    <location>
        <begin position="440"/>
        <end position="457"/>
    </location>
</feature>
<keyword evidence="13" id="KW-1185">Reference proteome</keyword>
<evidence type="ECO:0000256" key="4">
    <source>
        <dbReference type="ARBA" id="ARBA00022989"/>
    </source>
</evidence>
<keyword evidence="3 8" id="KW-0812">Transmembrane</keyword>
<feature type="region of interest" description="Disordered" evidence="9">
    <location>
        <begin position="1027"/>
        <end position="1190"/>
    </location>
</feature>
<name>A0A9P6PN95_9FUNG</name>
<comment type="similarity">
    <text evidence="8">Belongs to the two pore domain potassium channel (TC 1.A.1.8) family.</text>
</comment>
<feature type="compositionally biased region" description="Polar residues" evidence="9">
    <location>
        <begin position="731"/>
        <end position="752"/>
    </location>
</feature>
<feature type="region of interest" description="Disordered" evidence="9">
    <location>
        <begin position="724"/>
        <end position="762"/>
    </location>
</feature>
<feature type="compositionally biased region" description="Polar residues" evidence="9">
    <location>
        <begin position="995"/>
        <end position="1007"/>
    </location>
</feature>
<feature type="region of interest" description="Disordered" evidence="9">
    <location>
        <begin position="776"/>
        <end position="887"/>
    </location>
</feature>
<accession>A0A9P6PN95</accession>
<dbReference type="OrthoDB" id="297496at2759"/>
<dbReference type="GO" id="GO:0022841">
    <property type="term" value="F:potassium ion leak channel activity"/>
    <property type="evidence" value="ECO:0007669"/>
    <property type="project" value="TreeGrafter"/>
</dbReference>
<evidence type="ECO:0000256" key="5">
    <source>
        <dbReference type="ARBA" id="ARBA00023065"/>
    </source>
</evidence>
<dbReference type="GO" id="GO:0005886">
    <property type="term" value="C:plasma membrane"/>
    <property type="evidence" value="ECO:0007669"/>
    <property type="project" value="TreeGrafter"/>
</dbReference>
<dbReference type="InterPro" id="IPR013099">
    <property type="entry name" value="K_chnl_dom"/>
</dbReference>
<dbReference type="EMBL" id="JAAAJA010000676">
    <property type="protein sequence ID" value="KAG0250517.1"/>
    <property type="molecule type" value="Genomic_DNA"/>
</dbReference>
<gene>
    <name evidence="12" type="primary">TOK1</name>
    <name evidence="12" type="ORF">BG011_008274</name>
</gene>
<feature type="compositionally biased region" description="Polar residues" evidence="9">
    <location>
        <begin position="1029"/>
        <end position="1052"/>
    </location>
</feature>
<feature type="transmembrane region" description="Helical" evidence="10">
    <location>
        <begin position="334"/>
        <end position="355"/>
    </location>
</feature>
<dbReference type="PANTHER" id="PTHR11003">
    <property type="entry name" value="POTASSIUM CHANNEL, SUBFAMILY K"/>
    <property type="match status" value="1"/>
</dbReference>